<evidence type="ECO:0000313" key="3">
    <source>
        <dbReference type="Proteomes" id="UP000320948"/>
    </source>
</evidence>
<sequence>MTSQHADTSLAARHSRLTDDLQAMRHKYPPSPKPAIISHYSRKNAKGNDDAKIRRSNIVAVIALLVVGYLLVSGLVANIRWIIQWIF</sequence>
<accession>A0A6N4RD66</accession>
<keyword evidence="1" id="KW-0812">Transmembrane</keyword>
<name>A0A6N4RD66_BLAVI</name>
<proteinExistence type="predicted"/>
<comment type="caution">
    <text evidence="2">The sequence shown here is derived from an EMBL/GenBank/DDBJ whole genome shotgun (WGS) entry which is preliminary data.</text>
</comment>
<dbReference type="EMBL" id="VAFM01000001">
    <property type="protein sequence ID" value="TKW61945.1"/>
    <property type="molecule type" value="Genomic_DNA"/>
</dbReference>
<reference evidence="2 3" key="1">
    <citation type="journal article" date="2017" name="Nat. Commun.">
        <title>In situ click chemistry generation of cyclooxygenase-2 inhibitors.</title>
        <authorList>
            <person name="Bhardwaj A."/>
            <person name="Kaur J."/>
            <person name="Wuest M."/>
            <person name="Wuest F."/>
        </authorList>
    </citation>
    <scope>NUCLEOTIDE SEQUENCE [LARGE SCALE GENOMIC DNA]</scope>
    <source>
        <strain evidence="2">S2_018_000_R2_106</strain>
    </source>
</reference>
<keyword evidence="1" id="KW-1133">Transmembrane helix</keyword>
<dbReference type="Proteomes" id="UP000320948">
    <property type="component" value="Unassembled WGS sequence"/>
</dbReference>
<organism evidence="2 3">
    <name type="scientific">Blastochloris viridis</name>
    <name type="common">Rhodopseudomonas viridis</name>
    <dbReference type="NCBI Taxonomy" id="1079"/>
    <lineage>
        <taxon>Bacteria</taxon>
        <taxon>Pseudomonadati</taxon>
        <taxon>Pseudomonadota</taxon>
        <taxon>Alphaproteobacteria</taxon>
        <taxon>Hyphomicrobiales</taxon>
        <taxon>Blastochloridaceae</taxon>
        <taxon>Blastochloris</taxon>
    </lineage>
</organism>
<evidence type="ECO:0000313" key="2">
    <source>
        <dbReference type="EMBL" id="TKW61945.1"/>
    </source>
</evidence>
<gene>
    <name evidence="2" type="ORF">DI628_04805</name>
</gene>
<keyword evidence="1" id="KW-0472">Membrane</keyword>
<protein>
    <submittedName>
        <fullName evidence="2">Uncharacterized protein</fullName>
    </submittedName>
</protein>
<evidence type="ECO:0000256" key="1">
    <source>
        <dbReference type="SAM" id="Phobius"/>
    </source>
</evidence>
<feature type="transmembrane region" description="Helical" evidence="1">
    <location>
        <begin position="58"/>
        <end position="83"/>
    </location>
</feature>
<dbReference type="AlphaFoldDB" id="A0A6N4RD66"/>